<accession>A0ABR2YB22</accession>
<protein>
    <submittedName>
        <fullName evidence="2">Uncharacterized protein</fullName>
    </submittedName>
</protein>
<sequence>MVDIGEVLPAFQVQSKTQTQRFKDQTFEQLEKLVQIKVLEDFLDAAIKGKKGKLPYNSLPDTASVLEVAPCFPADVVYKRPREMEPADSAEAILAAMRRFTGAVGSDEVQQDAAGDAVPTGEASGGSHLSAGSVPGNMSADLGGDAVAQVSGALGGAARGRTGPSGDLDAAACSMDERHTVRQLRRRLVGSARPADDCAALGGMPVPSCSTSDGGTPREGARSAGVARTKLHPRVDLLGLPPCLSSACIGLLRRMTTPQVMRLGWATCLDGP</sequence>
<name>A0ABR2YB22_9CHLO</name>
<comment type="caution">
    <text evidence="2">The sequence shown here is derived from an EMBL/GenBank/DDBJ whole genome shotgun (WGS) entry which is preliminary data.</text>
</comment>
<evidence type="ECO:0000313" key="3">
    <source>
        <dbReference type="Proteomes" id="UP001491310"/>
    </source>
</evidence>
<keyword evidence="3" id="KW-1185">Reference proteome</keyword>
<evidence type="ECO:0000313" key="2">
    <source>
        <dbReference type="EMBL" id="KAK9901129.1"/>
    </source>
</evidence>
<dbReference type="Proteomes" id="UP001491310">
    <property type="component" value="Unassembled WGS sequence"/>
</dbReference>
<gene>
    <name evidence="2" type="ORF">WJX75_009181</name>
</gene>
<reference evidence="2 3" key="1">
    <citation type="journal article" date="2024" name="Nat. Commun.">
        <title>Phylogenomics reveals the evolutionary origins of lichenization in chlorophyte algae.</title>
        <authorList>
            <person name="Puginier C."/>
            <person name="Libourel C."/>
            <person name="Otte J."/>
            <person name="Skaloud P."/>
            <person name="Haon M."/>
            <person name="Grisel S."/>
            <person name="Petersen M."/>
            <person name="Berrin J.G."/>
            <person name="Delaux P.M."/>
            <person name="Dal Grande F."/>
            <person name="Keller J."/>
        </authorList>
    </citation>
    <scope>NUCLEOTIDE SEQUENCE [LARGE SCALE GENOMIC DNA]</scope>
    <source>
        <strain evidence="2 3">SAG 216-7</strain>
    </source>
</reference>
<proteinExistence type="predicted"/>
<dbReference type="EMBL" id="JALJOT010000019">
    <property type="protein sequence ID" value="KAK9901129.1"/>
    <property type="molecule type" value="Genomic_DNA"/>
</dbReference>
<evidence type="ECO:0000256" key="1">
    <source>
        <dbReference type="SAM" id="MobiDB-lite"/>
    </source>
</evidence>
<feature type="region of interest" description="Disordered" evidence="1">
    <location>
        <begin position="106"/>
        <end position="137"/>
    </location>
</feature>
<organism evidence="2 3">
    <name type="scientific">Coccomyxa subellipsoidea</name>
    <dbReference type="NCBI Taxonomy" id="248742"/>
    <lineage>
        <taxon>Eukaryota</taxon>
        <taxon>Viridiplantae</taxon>
        <taxon>Chlorophyta</taxon>
        <taxon>core chlorophytes</taxon>
        <taxon>Trebouxiophyceae</taxon>
        <taxon>Trebouxiophyceae incertae sedis</taxon>
        <taxon>Coccomyxaceae</taxon>
        <taxon>Coccomyxa</taxon>
    </lineage>
</organism>